<name>A0A8R1TN26_ONCVO</name>
<evidence type="ECO:0000313" key="1">
    <source>
        <dbReference type="EnsemblMetazoa" id="OVOC1371.1"/>
    </source>
</evidence>
<reference evidence="2" key="1">
    <citation type="submission" date="2013-10" db="EMBL/GenBank/DDBJ databases">
        <title>Genome sequencing of Onchocerca volvulus.</title>
        <authorList>
            <person name="Cotton J."/>
            <person name="Tsai J."/>
            <person name="Stanley E."/>
            <person name="Tracey A."/>
            <person name="Holroyd N."/>
            <person name="Lustigman S."/>
            <person name="Berriman M."/>
        </authorList>
    </citation>
    <scope>NUCLEOTIDE SEQUENCE</scope>
</reference>
<accession>A0A8R1TN26</accession>
<organism evidence="1 2">
    <name type="scientific">Onchocerca volvulus</name>
    <dbReference type="NCBI Taxonomy" id="6282"/>
    <lineage>
        <taxon>Eukaryota</taxon>
        <taxon>Metazoa</taxon>
        <taxon>Ecdysozoa</taxon>
        <taxon>Nematoda</taxon>
        <taxon>Chromadorea</taxon>
        <taxon>Rhabditida</taxon>
        <taxon>Spirurina</taxon>
        <taxon>Spiruromorpha</taxon>
        <taxon>Filarioidea</taxon>
        <taxon>Onchocercidae</taxon>
        <taxon>Onchocerca</taxon>
    </lineage>
</organism>
<dbReference type="Proteomes" id="UP000024404">
    <property type="component" value="Unassembled WGS sequence"/>
</dbReference>
<dbReference type="AlphaFoldDB" id="A0A8R1TN26"/>
<proteinExistence type="predicted"/>
<protein>
    <submittedName>
        <fullName evidence="1">Uncharacterized protein</fullName>
    </submittedName>
</protein>
<sequence>MNVKIVVEFCRDDNKHYLIEKIGFNSQEATRLRLFILSLTFQSYLSDRIGSNRVGLNRIDSRWTEKQRSLIVGSRDRQSTVSDILLADACAYHSMRFIAEKMTIVIFDRLSSFIQLTLEKRIPSLSLSKYDFASQYLDIAMRKANYMSIYLIMIQFKVALEEYEQVIY</sequence>
<dbReference type="EMBL" id="CMVM020000039">
    <property type="status" value="NOT_ANNOTATED_CDS"/>
    <property type="molecule type" value="Genomic_DNA"/>
</dbReference>
<evidence type="ECO:0000313" key="2">
    <source>
        <dbReference type="Proteomes" id="UP000024404"/>
    </source>
</evidence>
<dbReference type="EnsemblMetazoa" id="OVOC1371.1">
    <property type="protein sequence ID" value="OVOC1371.1"/>
    <property type="gene ID" value="WBGene00238180"/>
</dbReference>
<reference evidence="1" key="2">
    <citation type="submission" date="2022-06" db="UniProtKB">
        <authorList>
            <consortium name="EnsemblMetazoa"/>
        </authorList>
    </citation>
    <scope>IDENTIFICATION</scope>
</reference>
<keyword evidence="2" id="KW-1185">Reference proteome</keyword>